<comment type="caution">
    <text evidence="9">The sequence shown here is derived from an EMBL/GenBank/DDBJ whole genome shotgun (WGS) entry which is preliminary data.</text>
</comment>
<dbReference type="GO" id="GO:0003677">
    <property type="term" value="F:DNA binding"/>
    <property type="evidence" value="ECO:0007669"/>
    <property type="project" value="UniProtKB-KW"/>
</dbReference>
<dbReference type="PRINTS" id="PR00046">
    <property type="entry name" value="SIGMA70FCT"/>
</dbReference>
<evidence type="ECO:0000256" key="6">
    <source>
        <dbReference type="RuleBase" id="RU362124"/>
    </source>
</evidence>
<dbReference type="InterPro" id="IPR000943">
    <property type="entry name" value="RNA_pol_sigma70"/>
</dbReference>
<dbReference type="EMBL" id="VWOX01000001">
    <property type="protein sequence ID" value="KAA5547308.1"/>
    <property type="molecule type" value="Genomic_DNA"/>
</dbReference>
<dbReference type="InterPro" id="IPR007624">
    <property type="entry name" value="RNA_pol_sigma70_r3"/>
</dbReference>
<dbReference type="SUPFAM" id="SSF88659">
    <property type="entry name" value="Sigma3 and sigma4 domains of RNA polymerase sigma factors"/>
    <property type="match status" value="2"/>
</dbReference>
<protein>
    <recommendedName>
        <fullName evidence="6">RNA polymerase sigma factor</fullName>
    </recommendedName>
</protein>
<keyword evidence="3 6" id="KW-0731">Sigma factor</keyword>
<dbReference type="PROSITE" id="PS00716">
    <property type="entry name" value="SIGMA70_2"/>
    <property type="match status" value="1"/>
</dbReference>
<gene>
    <name evidence="9" type="ORF">FYK55_02620</name>
</gene>
<dbReference type="InterPro" id="IPR009042">
    <property type="entry name" value="RNA_pol_sigma70_r1_2"/>
</dbReference>
<dbReference type="GO" id="GO:0006352">
    <property type="term" value="P:DNA-templated transcription initiation"/>
    <property type="evidence" value="ECO:0007669"/>
    <property type="project" value="InterPro"/>
</dbReference>
<dbReference type="InterPro" id="IPR007627">
    <property type="entry name" value="RNA_pol_sigma70_r2"/>
</dbReference>
<dbReference type="InterPro" id="IPR036388">
    <property type="entry name" value="WH-like_DNA-bd_sf"/>
</dbReference>
<keyword evidence="4 6" id="KW-0238">DNA-binding</keyword>
<dbReference type="Proteomes" id="UP000324479">
    <property type="component" value="Unassembled WGS sequence"/>
</dbReference>
<dbReference type="Gene3D" id="1.20.120.1810">
    <property type="match status" value="2"/>
</dbReference>
<feature type="domain" description="RNA polymerase sigma-70" evidence="7">
    <location>
        <begin position="276"/>
        <end position="289"/>
    </location>
</feature>
<evidence type="ECO:0000313" key="10">
    <source>
        <dbReference type="Proteomes" id="UP000324479"/>
    </source>
</evidence>
<proteinExistence type="inferred from homology"/>
<dbReference type="SUPFAM" id="SSF88946">
    <property type="entry name" value="Sigma2 domain of RNA polymerase sigma factors"/>
    <property type="match status" value="1"/>
</dbReference>
<keyword evidence="5 6" id="KW-0804">Transcription</keyword>
<sequence>MMIAHNDYFTGNLDLSAAAPVQEAGSRTDRMASATEDSLQTYLAQIGAIPLLTPQQEVRIARRIEQSRRAFRRGLLSFDFVLRAAIEQLTEVHRGERSFDRTLQVAVSARLEKHQILGRMPHNLRTLEALVEQNRLDFQAMMDVSSRRQRRAIWQRLIARRRRAVRLVEELGLRLELLRPHWQSAALLQQRLQRIDRELAALGRAGGGKLQPLRHQRDEILRSVQQTSQGFFRRMERIERADAAYHRAKHELCEGNLRLVVSIAKKYRHSNLSLLDLIQEGNAGLMRAAEKFEHERGFKFCTYATWWIRQAITRAVSDKSRTIRVPVHMAPEIRRVQQVRTALTHQLGREPSTEETAEAAGTSIQEARTILRMTRVPTSLQAPAGKQDDFKISDFLGSEEERSPEDRLAQEMLRDRLRELMDKRLSWREREILRMRFGLGDGFDYTLEQVAHVFKVTRERIRQIEKRALHKLYEAHSSGRLGEFVD</sequence>
<comment type="function">
    <text evidence="6">Sigma factors are initiation factors that promote the attachment of RNA polymerase to specific initiation sites and are then released.</text>
</comment>
<evidence type="ECO:0000259" key="8">
    <source>
        <dbReference type="PROSITE" id="PS00716"/>
    </source>
</evidence>
<name>A0A5M6DIA1_9BACT</name>
<organism evidence="9 10">
    <name type="scientific">Roseiconus nitratireducens</name>
    <dbReference type="NCBI Taxonomy" id="2605748"/>
    <lineage>
        <taxon>Bacteria</taxon>
        <taxon>Pseudomonadati</taxon>
        <taxon>Planctomycetota</taxon>
        <taxon>Planctomycetia</taxon>
        <taxon>Pirellulales</taxon>
        <taxon>Pirellulaceae</taxon>
        <taxon>Roseiconus</taxon>
    </lineage>
</organism>
<dbReference type="InterPro" id="IPR013324">
    <property type="entry name" value="RNA_pol_sigma_r3/r4-like"/>
</dbReference>
<dbReference type="AlphaFoldDB" id="A0A5M6DIA1"/>
<dbReference type="Pfam" id="PF00140">
    <property type="entry name" value="Sigma70_r1_2"/>
    <property type="match status" value="1"/>
</dbReference>
<evidence type="ECO:0000256" key="4">
    <source>
        <dbReference type="ARBA" id="ARBA00023125"/>
    </source>
</evidence>
<dbReference type="InterPro" id="IPR013325">
    <property type="entry name" value="RNA_pol_sigma_r2"/>
</dbReference>
<dbReference type="GO" id="GO:0016987">
    <property type="term" value="F:sigma factor activity"/>
    <property type="evidence" value="ECO:0007669"/>
    <property type="project" value="UniProtKB-KW"/>
</dbReference>
<dbReference type="PANTHER" id="PTHR30603">
    <property type="entry name" value="RNA POLYMERASE SIGMA FACTOR RPO"/>
    <property type="match status" value="1"/>
</dbReference>
<dbReference type="InterPro" id="IPR014284">
    <property type="entry name" value="RNA_pol_sigma-70_dom"/>
</dbReference>
<dbReference type="Gene3D" id="1.10.10.10">
    <property type="entry name" value="Winged helix-like DNA-binding domain superfamily/Winged helix DNA-binding domain"/>
    <property type="match status" value="2"/>
</dbReference>
<dbReference type="PROSITE" id="PS00715">
    <property type="entry name" value="SIGMA70_1"/>
    <property type="match status" value="1"/>
</dbReference>
<evidence type="ECO:0000256" key="1">
    <source>
        <dbReference type="ARBA" id="ARBA00007788"/>
    </source>
</evidence>
<feature type="domain" description="RNA polymerase sigma-70" evidence="8">
    <location>
        <begin position="446"/>
        <end position="472"/>
    </location>
</feature>
<accession>A0A5M6DIA1</accession>
<evidence type="ECO:0000259" key="7">
    <source>
        <dbReference type="PROSITE" id="PS00715"/>
    </source>
</evidence>
<dbReference type="CDD" id="cd06171">
    <property type="entry name" value="Sigma70_r4"/>
    <property type="match status" value="1"/>
</dbReference>
<dbReference type="PANTHER" id="PTHR30603:SF60">
    <property type="entry name" value="RNA POLYMERASE SIGMA FACTOR RPOD"/>
    <property type="match status" value="1"/>
</dbReference>
<evidence type="ECO:0000256" key="3">
    <source>
        <dbReference type="ARBA" id="ARBA00023082"/>
    </source>
</evidence>
<keyword evidence="10" id="KW-1185">Reference proteome</keyword>
<evidence type="ECO:0000256" key="2">
    <source>
        <dbReference type="ARBA" id="ARBA00023015"/>
    </source>
</evidence>
<dbReference type="RefSeq" id="WP_150074525.1">
    <property type="nucleotide sequence ID" value="NZ_VWOX01000001.1"/>
</dbReference>
<comment type="similarity">
    <text evidence="1 6">Belongs to the sigma-70 factor family.</text>
</comment>
<reference evidence="9 10" key="1">
    <citation type="submission" date="2019-08" db="EMBL/GenBank/DDBJ databases">
        <authorList>
            <person name="Dhanesh K."/>
            <person name="Kumar G."/>
            <person name="Sasikala C."/>
            <person name="Venkata Ramana C."/>
        </authorList>
    </citation>
    <scope>NUCLEOTIDE SEQUENCE [LARGE SCALE GENOMIC DNA]</scope>
    <source>
        <strain evidence="9 10">JC645</strain>
    </source>
</reference>
<evidence type="ECO:0000256" key="5">
    <source>
        <dbReference type="ARBA" id="ARBA00023163"/>
    </source>
</evidence>
<dbReference type="InterPro" id="IPR007630">
    <property type="entry name" value="RNA_pol_sigma70_r4"/>
</dbReference>
<evidence type="ECO:0000313" key="9">
    <source>
        <dbReference type="EMBL" id="KAA5547308.1"/>
    </source>
</evidence>
<dbReference type="Pfam" id="PF04539">
    <property type="entry name" value="Sigma70_r3"/>
    <property type="match status" value="1"/>
</dbReference>
<dbReference type="Pfam" id="PF04545">
    <property type="entry name" value="Sigma70_r4"/>
    <property type="match status" value="1"/>
</dbReference>
<dbReference type="InterPro" id="IPR050239">
    <property type="entry name" value="Sigma-70_RNA_pol_init_factors"/>
</dbReference>
<dbReference type="Pfam" id="PF04542">
    <property type="entry name" value="Sigma70_r2"/>
    <property type="match status" value="1"/>
</dbReference>
<dbReference type="NCBIfam" id="TIGR02937">
    <property type="entry name" value="sigma70-ECF"/>
    <property type="match status" value="1"/>
</dbReference>
<keyword evidence="2 6" id="KW-0805">Transcription regulation</keyword>